<keyword evidence="3 4" id="KW-0479">Metal-binding</keyword>
<dbReference type="GO" id="GO:0005737">
    <property type="term" value="C:cytoplasm"/>
    <property type="evidence" value="ECO:0007669"/>
    <property type="project" value="TreeGrafter"/>
</dbReference>
<feature type="binding site" evidence="4">
    <location>
        <position position="64"/>
    </location>
    <ligand>
        <name>a divalent metal cation</name>
        <dbReference type="ChEBI" id="CHEBI:60240"/>
        <label>2</label>
    </ligand>
</feature>
<accession>A0A7V2T577</accession>
<dbReference type="NCBIfam" id="TIGR00486">
    <property type="entry name" value="YbgI_SA1388"/>
    <property type="match status" value="1"/>
</dbReference>
<reference evidence="5" key="1">
    <citation type="journal article" date="2020" name="mSystems">
        <title>Genome- and Community-Level Interaction Insights into Carbon Utilization and Element Cycling Functions of Hydrothermarchaeota in Hydrothermal Sediment.</title>
        <authorList>
            <person name="Zhou Z."/>
            <person name="Liu Y."/>
            <person name="Xu W."/>
            <person name="Pan J."/>
            <person name="Luo Z.H."/>
            <person name="Li M."/>
        </authorList>
    </citation>
    <scope>NUCLEOTIDE SEQUENCE [LARGE SCALE GENOMIC DNA]</scope>
    <source>
        <strain evidence="5">HyVt-493</strain>
    </source>
</reference>
<feature type="binding site" evidence="4">
    <location>
        <position position="217"/>
    </location>
    <ligand>
        <name>a divalent metal cation</name>
        <dbReference type="ChEBI" id="CHEBI:60240"/>
        <label>1</label>
    </ligand>
</feature>
<dbReference type="GO" id="GO:0046872">
    <property type="term" value="F:metal ion binding"/>
    <property type="evidence" value="ECO:0007669"/>
    <property type="project" value="UniProtKB-KW"/>
</dbReference>
<dbReference type="InterPro" id="IPR002678">
    <property type="entry name" value="DUF34/NIF3"/>
</dbReference>
<feature type="binding site" evidence="4">
    <location>
        <position position="65"/>
    </location>
    <ligand>
        <name>a divalent metal cation</name>
        <dbReference type="ChEBI" id="CHEBI:60240"/>
        <label>1</label>
    </ligand>
</feature>
<dbReference type="EMBL" id="DRMS01000464">
    <property type="protein sequence ID" value="HFC93566.1"/>
    <property type="molecule type" value="Genomic_DNA"/>
</dbReference>
<evidence type="ECO:0000256" key="2">
    <source>
        <dbReference type="ARBA" id="ARBA00022112"/>
    </source>
</evidence>
<dbReference type="Pfam" id="PF01784">
    <property type="entry name" value="DUF34_NIF3"/>
    <property type="match status" value="1"/>
</dbReference>
<comment type="similarity">
    <text evidence="1">Belongs to the GTP cyclohydrolase I type 2/NIF3 family.</text>
</comment>
<dbReference type="PANTHER" id="PTHR13799">
    <property type="entry name" value="NGG1 INTERACTING FACTOR 3"/>
    <property type="match status" value="1"/>
</dbReference>
<dbReference type="PANTHER" id="PTHR13799:SF14">
    <property type="entry name" value="GTP CYCLOHYDROLASE 1 TYPE 2 HOMOLOG"/>
    <property type="match status" value="1"/>
</dbReference>
<sequence>MSSLNRLVAYTNELLSIDEFKDYAPNGLQVEGKHEIHRLLSGVTATMDLIDAAIEHQADVLLVHHGWFWHKENPCVVGMKKQRLQKLMCHDISLLAYHLPLDAHPILGNNAQLAELFGFTTEGVMDSQGIGNFGRLREYMSLEDFGEKIEKGLNRKPLLISGGDHAIRRIAWCSGGAQDWIHKAIELGVDAFISGEISESTVHIAKESGIHYIAAGHHATERYGVKTLGDHLAAKHGLAHTFIDIDNPV</sequence>
<dbReference type="AlphaFoldDB" id="A0A7V2T577"/>
<evidence type="ECO:0000256" key="1">
    <source>
        <dbReference type="ARBA" id="ARBA00006964"/>
    </source>
</evidence>
<feature type="binding site" evidence="4">
    <location>
        <position position="221"/>
    </location>
    <ligand>
        <name>a divalent metal cation</name>
        <dbReference type="ChEBI" id="CHEBI:60240"/>
        <label>1</label>
    </ligand>
</feature>
<feature type="binding site" evidence="4">
    <location>
        <position position="102"/>
    </location>
    <ligand>
        <name>a divalent metal cation</name>
        <dbReference type="ChEBI" id="CHEBI:60240"/>
        <label>1</label>
    </ligand>
</feature>
<evidence type="ECO:0000256" key="4">
    <source>
        <dbReference type="PIRSR" id="PIRSR602678-1"/>
    </source>
</evidence>
<proteinExistence type="inferred from homology"/>
<evidence type="ECO:0000313" key="5">
    <source>
        <dbReference type="EMBL" id="HFC93566.1"/>
    </source>
</evidence>
<protein>
    <recommendedName>
        <fullName evidence="2">GTP cyclohydrolase 1 type 2 homolog</fullName>
    </recommendedName>
</protein>
<dbReference type="Proteomes" id="UP000885750">
    <property type="component" value="Unassembled WGS sequence"/>
</dbReference>
<organism evidence="5">
    <name type="scientific">Leucothrix mucor</name>
    <dbReference type="NCBI Taxonomy" id="45248"/>
    <lineage>
        <taxon>Bacteria</taxon>
        <taxon>Pseudomonadati</taxon>
        <taxon>Pseudomonadota</taxon>
        <taxon>Gammaproteobacteria</taxon>
        <taxon>Thiotrichales</taxon>
        <taxon>Thiotrichaceae</taxon>
        <taxon>Leucothrix</taxon>
    </lineage>
</organism>
<name>A0A7V2T577_LEUMU</name>
<dbReference type="FunFam" id="3.40.1390.30:FF:000002">
    <property type="entry name" value="Nif3-like dinuclear metal center protein"/>
    <property type="match status" value="1"/>
</dbReference>
<dbReference type="Gene3D" id="3.40.1390.30">
    <property type="entry name" value="NIF3 (NGG1p interacting factor 3)-like"/>
    <property type="match status" value="2"/>
</dbReference>
<evidence type="ECO:0000256" key="3">
    <source>
        <dbReference type="ARBA" id="ARBA00022723"/>
    </source>
</evidence>
<dbReference type="SUPFAM" id="SSF102705">
    <property type="entry name" value="NIF3 (NGG1p interacting factor 3)-like"/>
    <property type="match status" value="1"/>
</dbReference>
<gene>
    <name evidence="5" type="ORF">ENJ51_12225</name>
</gene>
<comment type="caution">
    <text evidence="5">The sequence shown here is derived from an EMBL/GenBank/DDBJ whole genome shotgun (WGS) entry which is preliminary data.</text>
</comment>
<dbReference type="InterPro" id="IPR036069">
    <property type="entry name" value="DUF34/NIF3_sf"/>
</dbReference>